<keyword evidence="2" id="KW-1185">Reference proteome</keyword>
<gene>
    <name evidence="1" type="ORF">PHPALM_12518</name>
</gene>
<evidence type="ECO:0000313" key="2">
    <source>
        <dbReference type="Proteomes" id="UP000237271"/>
    </source>
</evidence>
<comment type="caution">
    <text evidence="1">The sequence shown here is derived from an EMBL/GenBank/DDBJ whole genome shotgun (WGS) entry which is preliminary data.</text>
</comment>
<organism evidence="1 2">
    <name type="scientific">Phytophthora palmivora</name>
    <dbReference type="NCBI Taxonomy" id="4796"/>
    <lineage>
        <taxon>Eukaryota</taxon>
        <taxon>Sar</taxon>
        <taxon>Stramenopiles</taxon>
        <taxon>Oomycota</taxon>
        <taxon>Peronosporomycetes</taxon>
        <taxon>Peronosporales</taxon>
        <taxon>Peronosporaceae</taxon>
        <taxon>Phytophthora</taxon>
    </lineage>
</organism>
<evidence type="ECO:0000313" key="1">
    <source>
        <dbReference type="EMBL" id="POM70978.1"/>
    </source>
</evidence>
<reference evidence="1 2" key="1">
    <citation type="journal article" date="2017" name="Genome Biol. Evol.">
        <title>Phytophthora megakarya and P. palmivora, closely related causal agents of cacao black pod rot, underwent increases in genome sizes and gene numbers by different mechanisms.</title>
        <authorList>
            <person name="Ali S.S."/>
            <person name="Shao J."/>
            <person name="Lary D.J."/>
            <person name="Kronmiller B."/>
            <person name="Shen D."/>
            <person name="Strem M.D."/>
            <person name="Amoako-Attah I."/>
            <person name="Akrofi A.Y."/>
            <person name="Begoude B.A."/>
            <person name="Ten Hoopen G.M."/>
            <person name="Coulibaly K."/>
            <person name="Kebe B.I."/>
            <person name="Melnick R.L."/>
            <person name="Guiltinan M.J."/>
            <person name="Tyler B.M."/>
            <person name="Meinhardt L.W."/>
            <person name="Bailey B.A."/>
        </authorList>
    </citation>
    <scope>NUCLEOTIDE SEQUENCE [LARGE SCALE GENOMIC DNA]</scope>
    <source>
        <strain evidence="2">sbr112.9</strain>
    </source>
</reference>
<accession>A0A2P4XZL4</accession>
<protein>
    <submittedName>
        <fullName evidence="1">RxLR effector candidate protein</fullName>
    </submittedName>
</protein>
<sequence>MQEVMTPVLTKVGNEILQGKEPPPSFLDGLGIPLKNGDSTNAMDYRPTTLLQTFRYSDSTTWKIYSILRVPSRNNRGSNVNCVDKIMKIQRRLVIAWRVATSDEDRTEVLNSIVLPAVLFTSAVFPIPVWAANQLLQLQNRIFAK</sequence>
<dbReference type="OrthoDB" id="127598at2759"/>
<dbReference type="Proteomes" id="UP000237271">
    <property type="component" value="Unassembled WGS sequence"/>
</dbReference>
<dbReference type="EMBL" id="NCKW01006682">
    <property type="protein sequence ID" value="POM70978.1"/>
    <property type="molecule type" value="Genomic_DNA"/>
</dbReference>
<dbReference type="AlphaFoldDB" id="A0A2P4XZL4"/>
<name>A0A2P4XZL4_9STRA</name>
<proteinExistence type="predicted"/>